<comment type="catalytic activity">
    <reaction evidence="8">
        <text>2-deoxy-D-ribose 5-phosphate = D-glyceraldehyde 3-phosphate + acetaldehyde</text>
        <dbReference type="Rhea" id="RHEA:12821"/>
        <dbReference type="ChEBI" id="CHEBI:15343"/>
        <dbReference type="ChEBI" id="CHEBI:59776"/>
        <dbReference type="ChEBI" id="CHEBI:62877"/>
        <dbReference type="EC" id="4.1.2.4"/>
    </reaction>
</comment>
<keyword evidence="4" id="KW-0456">Lyase</keyword>
<evidence type="ECO:0000256" key="9">
    <source>
        <dbReference type="PIRSR" id="PIRSR001357-50"/>
    </source>
</evidence>
<dbReference type="InterPro" id="IPR002915">
    <property type="entry name" value="DeoC/FbaB/LacD_aldolase"/>
</dbReference>
<evidence type="ECO:0000313" key="11">
    <source>
        <dbReference type="EMBL" id="KAL3085835.1"/>
    </source>
</evidence>
<sequence length="318" mass="34437">MSLNSDLERLLDEIGKFDLIFSEKEANSTNRQQLFDRIHREAQNFINEKSNLQRLISYIDLTTLSGDDTPERVKSLVDRALSPTESDAKVRCASVCIYPARVRDAAQRVKECDADLQVASVAAGFPSGQYLLATRLAEIRLAVADGATEIDAVIDRSLVLRETGADWARLSEEIASMREACGAGVQLKVILSTGELGNERNIYGASMAAMMAGADFIKTSTGKESVNATLDAAFVMCLAIRRYSQLTAVTAAVPDGANGGRLVGFKAAGGVRNAEQATHYALLTSELLGEQWTEQALFRIGASVPLLDDICNRIQSVK</sequence>
<dbReference type="PANTHER" id="PTHR10889">
    <property type="entry name" value="DEOXYRIBOSE-PHOSPHATE ALDOLASE"/>
    <property type="match status" value="1"/>
</dbReference>
<proteinExistence type="inferred from homology"/>
<evidence type="ECO:0000256" key="8">
    <source>
        <dbReference type="ARBA" id="ARBA00048791"/>
    </source>
</evidence>
<protein>
    <recommendedName>
        <fullName evidence="3">deoxyribose-phosphate aldolase</fullName>
        <ecNumber evidence="3">4.1.2.4</ecNumber>
    </recommendedName>
    <alternativeName>
        <fullName evidence="7">2-deoxy-D-ribose 5-phosphate aldolase</fullName>
    </alternativeName>
    <alternativeName>
        <fullName evidence="6">Phosphodeoxyriboaldolase</fullName>
    </alternativeName>
</protein>
<dbReference type="Pfam" id="PF01791">
    <property type="entry name" value="DeoC"/>
    <property type="match status" value="1"/>
</dbReference>
<dbReference type="SUPFAM" id="SSF51569">
    <property type="entry name" value="Aldolase"/>
    <property type="match status" value="1"/>
</dbReference>
<reference evidence="10 12" key="1">
    <citation type="submission" date="2024-10" db="EMBL/GenBank/DDBJ databases">
        <authorList>
            <person name="Kim D."/>
        </authorList>
    </citation>
    <scope>NUCLEOTIDE SEQUENCE [LARGE SCALE GENOMIC DNA]</scope>
    <source>
        <strain evidence="10">BH-2024</strain>
    </source>
</reference>
<dbReference type="AlphaFoldDB" id="A0ABD2HTN8"/>
<dbReference type="SMART" id="SM01133">
    <property type="entry name" value="DeoC"/>
    <property type="match status" value="1"/>
</dbReference>
<keyword evidence="5 9" id="KW-0704">Schiff base</keyword>
<dbReference type="GO" id="GO:0004139">
    <property type="term" value="F:deoxyribose-phosphate aldolase activity"/>
    <property type="evidence" value="ECO:0007669"/>
    <property type="project" value="UniProtKB-EC"/>
</dbReference>
<evidence type="ECO:0000256" key="2">
    <source>
        <dbReference type="ARBA" id="ARBA00009473"/>
    </source>
</evidence>
<dbReference type="EMBL" id="JBICBT010001356">
    <property type="protein sequence ID" value="KAL3071749.1"/>
    <property type="molecule type" value="Genomic_DNA"/>
</dbReference>
<dbReference type="InterPro" id="IPR013785">
    <property type="entry name" value="Aldolase_TIM"/>
</dbReference>
<dbReference type="PANTHER" id="PTHR10889:SF3">
    <property type="entry name" value="DEOXYRIBOSE-PHOSPHATE ALDOLASE"/>
    <property type="match status" value="1"/>
</dbReference>
<name>A0ABD2HTN8_9BILA</name>
<feature type="active site" description="Schiff-base intermediate with acetaldehyde" evidence="9">
    <location>
        <position position="218"/>
    </location>
</feature>
<organism evidence="10 12">
    <name type="scientific">Heterodera trifolii</name>
    <dbReference type="NCBI Taxonomy" id="157864"/>
    <lineage>
        <taxon>Eukaryota</taxon>
        <taxon>Metazoa</taxon>
        <taxon>Ecdysozoa</taxon>
        <taxon>Nematoda</taxon>
        <taxon>Chromadorea</taxon>
        <taxon>Rhabditida</taxon>
        <taxon>Tylenchina</taxon>
        <taxon>Tylenchomorpha</taxon>
        <taxon>Tylenchoidea</taxon>
        <taxon>Heteroderidae</taxon>
        <taxon>Heteroderinae</taxon>
        <taxon>Heterodera</taxon>
    </lineage>
</organism>
<dbReference type="Proteomes" id="UP001620626">
    <property type="component" value="Unassembled WGS sequence"/>
</dbReference>
<feature type="active site" description="Proton donor/acceptor" evidence="9">
    <location>
        <position position="266"/>
    </location>
</feature>
<accession>A0ABD2HTN8</accession>
<keyword evidence="12" id="KW-1185">Reference proteome</keyword>
<dbReference type="NCBIfam" id="TIGR00126">
    <property type="entry name" value="deoC"/>
    <property type="match status" value="1"/>
</dbReference>
<comment type="similarity">
    <text evidence="2">Belongs to the DeoC/FbaB aldolase family. DeoC type 2 subfamily.</text>
</comment>
<dbReference type="Gene3D" id="3.20.20.70">
    <property type="entry name" value="Aldolase class I"/>
    <property type="match status" value="1"/>
</dbReference>
<dbReference type="InterPro" id="IPR011343">
    <property type="entry name" value="DeoC"/>
</dbReference>
<evidence type="ECO:0000313" key="10">
    <source>
        <dbReference type="EMBL" id="KAL3071749.1"/>
    </source>
</evidence>
<evidence type="ECO:0000256" key="5">
    <source>
        <dbReference type="ARBA" id="ARBA00023270"/>
    </source>
</evidence>
<dbReference type="PIRSF" id="PIRSF001357">
    <property type="entry name" value="DeoC"/>
    <property type="match status" value="1"/>
</dbReference>
<evidence type="ECO:0000256" key="6">
    <source>
        <dbReference type="ARBA" id="ARBA00031814"/>
    </source>
</evidence>
<dbReference type="EC" id="4.1.2.4" evidence="3"/>
<comment type="caution">
    <text evidence="10">The sequence shown here is derived from an EMBL/GenBank/DDBJ whole genome shotgun (WGS) entry which is preliminary data.</text>
</comment>
<gene>
    <name evidence="10" type="ORF">niasHT_038817</name>
    <name evidence="11" type="ORF">niasHT_038999</name>
</gene>
<evidence type="ECO:0000256" key="1">
    <source>
        <dbReference type="ARBA" id="ARBA00004816"/>
    </source>
</evidence>
<comment type="pathway">
    <text evidence="1">Carbohydrate degradation; 2-deoxy-D-ribose 1-phosphate degradation; D-glyceraldehyde 3-phosphate and acetaldehyde from 2-deoxy-alpha-D-ribose 1-phosphate: step 2/2.</text>
</comment>
<evidence type="ECO:0000256" key="3">
    <source>
        <dbReference type="ARBA" id="ARBA00012515"/>
    </source>
</evidence>
<evidence type="ECO:0000256" key="7">
    <source>
        <dbReference type="ARBA" id="ARBA00032755"/>
    </source>
</evidence>
<dbReference type="EMBL" id="JBICBT010001053">
    <property type="protein sequence ID" value="KAL3085835.1"/>
    <property type="molecule type" value="Genomic_DNA"/>
</dbReference>
<evidence type="ECO:0000256" key="4">
    <source>
        <dbReference type="ARBA" id="ARBA00023239"/>
    </source>
</evidence>
<evidence type="ECO:0000313" key="12">
    <source>
        <dbReference type="Proteomes" id="UP001620626"/>
    </source>
</evidence>